<proteinExistence type="predicted"/>
<accession>A0A4R6QUV9</accession>
<keyword evidence="1" id="KW-0418">Kinase</keyword>
<dbReference type="RefSeq" id="WP_133699210.1">
    <property type="nucleotide sequence ID" value="NZ_SNXS01000001.1"/>
</dbReference>
<dbReference type="Proteomes" id="UP000295361">
    <property type="component" value="Unassembled WGS sequence"/>
</dbReference>
<gene>
    <name evidence="1" type="ORF">DES47_101658</name>
</gene>
<dbReference type="InterPro" id="IPR027417">
    <property type="entry name" value="P-loop_NTPase"/>
</dbReference>
<dbReference type="InParanoid" id="A0A4R6QUV9"/>
<evidence type="ECO:0000313" key="1">
    <source>
        <dbReference type="EMBL" id="TDP74595.1"/>
    </source>
</evidence>
<dbReference type="Gene3D" id="3.40.50.300">
    <property type="entry name" value="P-loop containing nucleotide triphosphate hydrolases"/>
    <property type="match status" value="1"/>
</dbReference>
<dbReference type="AlphaFoldDB" id="A0A4R6QUV9"/>
<dbReference type="OrthoDB" id="4544211at2"/>
<organism evidence="1 2">
    <name type="scientific">Roseateles toxinivorans</name>
    <dbReference type="NCBI Taxonomy" id="270368"/>
    <lineage>
        <taxon>Bacteria</taxon>
        <taxon>Pseudomonadati</taxon>
        <taxon>Pseudomonadota</taxon>
        <taxon>Betaproteobacteria</taxon>
        <taxon>Burkholderiales</taxon>
        <taxon>Sphaerotilaceae</taxon>
        <taxon>Roseateles</taxon>
    </lineage>
</organism>
<comment type="caution">
    <text evidence="1">The sequence shown here is derived from an EMBL/GenBank/DDBJ whole genome shotgun (WGS) entry which is preliminary data.</text>
</comment>
<dbReference type="EMBL" id="SNXS01000001">
    <property type="protein sequence ID" value="TDP74595.1"/>
    <property type="molecule type" value="Genomic_DNA"/>
</dbReference>
<reference evidence="1 2" key="1">
    <citation type="submission" date="2019-03" db="EMBL/GenBank/DDBJ databases">
        <title>Genomic Encyclopedia of Type Strains, Phase IV (KMG-IV): sequencing the most valuable type-strain genomes for metagenomic binning, comparative biology and taxonomic classification.</title>
        <authorList>
            <person name="Goeker M."/>
        </authorList>
    </citation>
    <scope>NUCLEOTIDE SEQUENCE [LARGE SCALE GENOMIC DNA]</scope>
    <source>
        <strain evidence="1 2">DSM 16998</strain>
    </source>
</reference>
<dbReference type="GO" id="GO:0016301">
    <property type="term" value="F:kinase activity"/>
    <property type="evidence" value="ECO:0007669"/>
    <property type="project" value="UniProtKB-KW"/>
</dbReference>
<dbReference type="NCBIfam" id="TIGR04352">
    <property type="entry name" value="HprK_rel_A"/>
    <property type="match status" value="1"/>
</dbReference>
<sequence length="306" mass="33548">MRLAELGASELLRRLRGEGLLLRTGPFTTRVLTPIDAVARGLELLYGHYPVLDSAEFADFTVTLARPGGLLRRLRPQVLFTYDGALPFEPLPIDHAFPLFEWAMNWCISSQAHQYLTLHAAVIERNGCAVIMPAPPGSGKSTLCAGLVSRGWRLLSDELALISLTDGSLTPLCRPISLKNRSIDIMKAYAPEAVFNVVTHDTSKGSVTHMKADPAHVARMAETARPRWIIFPKYVADAPAALAPRSRAGSLLDLGRNSFNYMVQGLPGFECLSDLVDACQCYTFEYSQLNDAVALFDSLARQESGE</sequence>
<keyword evidence="2" id="KW-1185">Reference proteome</keyword>
<keyword evidence="1" id="KW-0808">Transferase</keyword>
<protein>
    <submittedName>
        <fullName evidence="1">Hpr(Ser) kinase/phosphatase</fullName>
    </submittedName>
</protein>
<name>A0A4R6QUV9_9BURK</name>
<dbReference type="InterPro" id="IPR027600">
    <property type="entry name" value="HprK-rel_A"/>
</dbReference>
<evidence type="ECO:0000313" key="2">
    <source>
        <dbReference type="Proteomes" id="UP000295361"/>
    </source>
</evidence>
<dbReference type="SUPFAM" id="SSF53795">
    <property type="entry name" value="PEP carboxykinase-like"/>
    <property type="match status" value="1"/>
</dbReference>